<keyword evidence="3" id="KW-0863">Zinc-finger</keyword>
<dbReference type="Pfam" id="PF13771">
    <property type="entry name" value="zf-HC5HC2H"/>
    <property type="match status" value="1"/>
</dbReference>
<feature type="domain" description="PHD-type" evidence="7">
    <location>
        <begin position="5"/>
        <end position="123"/>
    </location>
</feature>
<sequence>MNRESLVCGFCHSSEESKNIGPLLKKDDVVAHENCLYYSSNLVNPDTPDGDDLLGFALDDVREEMRRGRRLKCHKCRKYGASVGCEKGICKRSYHFLCALEDDAEKVEDVNRGIFKIFCVKHKKTDKNERHSTAGSLTGTDDKNESEDSNGVVKRKRSGPSPRFDAKRSKSKHRYSRRIEDDEFSSTSDGGQNTFNFELGPLESDLEGSMDSEPNMTADLENQRHCEDESHPSTSGTQVPPQTGDGNGDDTDIDSASGSPSLLLPIRIERVESIKPEHSDATAGCGSPEPAGPAALFWRKCHEAGCVDHIFSSFISAMISISERILSQQASEEDFALSLKVLEASGMLPQIFQQKENEFEEKLLNLQKKSEALMKSRSAMRSASKMKCIS</sequence>
<dbReference type="GO" id="GO:0008270">
    <property type="term" value="F:zinc ion binding"/>
    <property type="evidence" value="ECO:0007669"/>
    <property type="project" value="UniProtKB-KW"/>
</dbReference>
<feature type="compositionally biased region" description="Basic and acidic residues" evidence="6">
    <location>
        <begin position="221"/>
        <end position="231"/>
    </location>
</feature>
<dbReference type="AlphaFoldDB" id="A0A9D3PUT4"/>
<feature type="compositionally biased region" description="Polar residues" evidence="6">
    <location>
        <begin position="185"/>
        <end position="196"/>
    </location>
</feature>
<accession>A0A9D3PUT4</accession>
<proteinExistence type="predicted"/>
<dbReference type="EMBL" id="JAFDVH010000012">
    <property type="protein sequence ID" value="KAG7467410.1"/>
    <property type="molecule type" value="Genomic_DNA"/>
</dbReference>
<evidence type="ECO:0000256" key="4">
    <source>
        <dbReference type="ARBA" id="ARBA00022833"/>
    </source>
</evidence>
<dbReference type="GO" id="GO:0005634">
    <property type="term" value="C:nucleus"/>
    <property type="evidence" value="ECO:0007669"/>
    <property type="project" value="UniProtKB-SubCell"/>
</dbReference>
<dbReference type="InterPro" id="IPR034732">
    <property type="entry name" value="EPHD"/>
</dbReference>
<reference evidence="8" key="1">
    <citation type="submission" date="2021-01" db="EMBL/GenBank/DDBJ databases">
        <authorList>
            <person name="Zahm M."/>
            <person name="Roques C."/>
            <person name="Cabau C."/>
            <person name="Klopp C."/>
            <person name="Donnadieu C."/>
            <person name="Jouanno E."/>
            <person name="Lampietro C."/>
            <person name="Louis A."/>
            <person name="Herpin A."/>
            <person name="Echchiki A."/>
            <person name="Berthelot C."/>
            <person name="Parey E."/>
            <person name="Roest-Crollius H."/>
            <person name="Braasch I."/>
            <person name="Postlethwait J."/>
            <person name="Bobe J."/>
            <person name="Montfort J."/>
            <person name="Bouchez O."/>
            <person name="Begum T."/>
            <person name="Mejri S."/>
            <person name="Adams A."/>
            <person name="Chen W.-J."/>
            <person name="Guiguen Y."/>
        </authorList>
    </citation>
    <scope>NUCLEOTIDE SEQUENCE</scope>
    <source>
        <strain evidence="8">YG-15Mar2019-1</strain>
        <tissue evidence="8">Brain</tissue>
    </source>
</reference>
<evidence type="ECO:0000256" key="1">
    <source>
        <dbReference type="ARBA" id="ARBA00004123"/>
    </source>
</evidence>
<comment type="caution">
    <text evidence="8">The sequence shown here is derived from an EMBL/GenBank/DDBJ whole genome shotgun (WGS) entry which is preliminary data.</text>
</comment>
<dbReference type="OrthoDB" id="512616at2759"/>
<evidence type="ECO:0000256" key="5">
    <source>
        <dbReference type="ARBA" id="ARBA00023242"/>
    </source>
</evidence>
<keyword evidence="2" id="KW-0479">Metal-binding</keyword>
<evidence type="ECO:0000256" key="3">
    <source>
        <dbReference type="ARBA" id="ARBA00022771"/>
    </source>
</evidence>
<name>A0A9D3PUT4_MEGAT</name>
<evidence type="ECO:0000256" key="6">
    <source>
        <dbReference type="SAM" id="MobiDB-lite"/>
    </source>
</evidence>
<gene>
    <name evidence="8" type="ORF">MATL_G00153510</name>
</gene>
<feature type="compositionally biased region" description="Polar residues" evidence="6">
    <location>
        <begin position="232"/>
        <end position="241"/>
    </location>
</feature>
<dbReference type="InterPro" id="IPR051188">
    <property type="entry name" value="PHD-type_Zinc_Finger"/>
</dbReference>
<keyword evidence="4" id="KW-0862">Zinc</keyword>
<feature type="region of interest" description="Disordered" evidence="6">
    <location>
        <begin position="129"/>
        <end position="261"/>
    </location>
</feature>
<evidence type="ECO:0000259" key="7">
    <source>
        <dbReference type="PROSITE" id="PS51805"/>
    </source>
</evidence>
<dbReference type="InterPro" id="IPR013083">
    <property type="entry name" value="Znf_RING/FYVE/PHD"/>
</dbReference>
<dbReference type="Proteomes" id="UP001046870">
    <property type="component" value="Chromosome 12"/>
</dbReference>
<evidence type="ECO:0000313" key="8">
    <source>
        <dbReference type="EMBL" id="KAG7467410.1"/>
    </source>
</evidence>
<keyword evidence="5" id="KW-0539">Nucleus</keyword>
<protein>
    <recommendedName>
        <fullName evidence="7">PHD-type domain-containing protein</fullName>
    </recommendedName>
</protein>
<dbReference type="InterPro" id="IPR001965">
    <property type="entry name" value="Znf_PHD"/>
</dbReference>
<dbReference type="PANTHER" id="PTHR12420:SF4">
    <property type="entry name" value="PHD FINGER PROTEIN 11"/>
    <property type="match status" value="1"/>
</dbReference>
<comment type="subcellular location">
    <subcellularLocation>
        <location evidence="1">Nucleus</location>
    </subcellularLocation>
</comment>
<organism evidence="8 9">
    <name type="scientific">Megalops atlanticus</name>
    <name type="common">Tarpon</name>
    <name type="synonym">Clupea gigantea</name>
    <dbReference type="NCBI Taxonomy" id="7932"/>
    <lineage>
        <taxon>Eukaryota</taxon>
        <taxon>Metazoa</taxon>
        <taxon>Chordata</taxon>
        <taxon>Craniata</taxon>
        <taxon>Vertebrata</taxon>
        <taxon>Euteleostomi</taxon>
        <taxon>Actinopterygii</taxon>
        <taxon>Neopterygii</taxon>
        <taxon>Teleostei</taxon>
        <taxon>Elopiformes</taxon>
        <taxon>Megalopidae</taxon>
        <taxon>Megalops</taxon>
    </lineage>
</organism>
<dbReference type="Gene3D" id="3.30.40.10">
    <property type="entry name" value="Zinc/RING finger domain, C3HC4 (zinc finger)"/>
    <property type="match status" value="1"/>
</dbReference>
<dbReference type="PROSITE" id="PS51805">
    <property type="entry name" value="EPHD"/>
    <property type="match status" value="1"/>
</dbReference>
<evidence type="ECO:0000256" key="2">
    <source>
        <dbReference type="ARBA" id="ARBA00022723"/>
    </source>
</evidence>
<dbReference type="SMART" id="SM00249">
    <property type="entry name" value="PHD"/>
    <property type="match status" value="1"/>
</dbReference>
<dbReference type="PANTHER" id="PTHR12420">
    <property type="entry name" value="PHD FINGER PROTEIN"/>
    <property type="match status" value="1"/>
</dbReference>
<evidence type="ECO:0000313" key="9">
    <source>
        <dbReference type="Proteomes" id="UP001046870"/>
    </source>
</evidence>
<keyword evidence="9" id="KW-1185">Reference proteome</keyword>